<dbReference type="Pfam" id="PF00117">
    <property type="entry name" value="GATase"/>
    <property type="match status" value="1"/>
</dbReference>
<organism evidence="2">
    <name type="scientific">marine metagenome</name>
    <dbReference type="NCBI Taxonomy" id="408172"/>
    <lineage>
        <taxon>unclassified sequences</taxon>
        <taxon>metagenomes</taxon>
        <taxon>ecological metagenomes</taxon>
    </lineage>
</organism>
<proteinExistence type="predicted"/>
<dbReference type="PANTHER" id="PTHR42695">
    <property type="entry name" value="GLUTAMINE AMIDOTRANSFERASE YLR126C-RELATED"/>
    <property type="match status" value="1"/>
</dbReference>
<gene>
    <name evidence="2" type="ORF">METZ01_LOCUS412234</name>
</gene>
<evidence type="ECO:0000313" key="2">
    <source>
        <dbReference type="EMBL" id="SVD59380.1"/>
    </source>
</evidence>
<dbReference type="AlphaFoldDB" id="A0A382WL87"/>
<sequence>MSMKIGLLKCDFVVPEFRDIDGGIPEMIHRLLDAARIEAELRVYRVWEGELPVTTGECDAWLTSGSRASVFEDEEWIQDFGGFVQALHADERKTVGICFGHQMIAQTLGGEVRRSERGWGIGVQQISIAEEQPWMRPPMDFCVMLFTHQDQVEVLPPGARLLGST</sequence>
<dbReference type="InterPro" id="IPR017926">
    <property type="entry name" value="GATASE"/>
</dbReference>
<dbReference type="InterPro" id="IPR029062">
    <property type="entry name" value="Class_I_gatase-like"/>
</dbReference>
<accession>A0A382WL87</accession>
<feature type="non-terminal residue" evidence="2">
    <location>
        <position position="165"/>
    </location>
</feature>
<name>A0A382WL87_9ZZZZ</name>
<dbReference type="EMBL" id="UINC01160624">
    <property type="protein sequence ID" value="SVD59380.1"/>
    <property type="molecule type" value="Genomic_DNA"/>
</dbReference>
<dbReference type="PANTHER" id="PTHR42695:SF5">
    <property type="entry name" value="GLUTAMINE AMIDOTRANSFERASE YLR126C-RELATED"/>
    <property type="match status" value="1"/>
</dbReference>
<dbReference type="CDD" id="cd01741">
    <property type="entry name" value="GATase1_1"/>
    <property type="match status" value="1"/>
</dbReference>
<protein>
    <recommendedName>
        <fullName evidence="1">Glutamine amidotransferase domain-containing protein</fullName>
    </recommendedName>
</protein>
<dbReference type="SUPFAM" id="SSF52317">
    <property type="entry name" value="Class I glutamine amidotransferase-like"/>
    <property type="match status" value="1"/>
</dbReference>
<dbReference type="InterPro" id="IPR044992">
    <property type="entry name" value="ChyE-like"/>
</dbReference>
<dbReference type="Gene3D" id="3.40.50.880">
    <property type="match status" value="1"/>
</dbReference>
<feature type="domain" description="Glutamine amidotransferase" evidence="1">
    <location>
        <begin position="92"/>
        <end position="158"/>
    </location>
</feature>
<evidence type="ECO:0000259" key="1">
    <source>
        <dbReference type="Pfam" id="PF00117"/>
    </source>
</evidence>
<dbReference type="GO" id="GO:0005829">
    <property type="term" value="C:cytosol"/>
    <property type="evidence" value="ECO:0007669"/>
    <property type="project" value="TreeGrafter"/>
</dbReference>
<reference evidence="2" key="1">
    <citation type="submission" date="2018-05" db="EMBL/GenBank/DDBJ databases">
        <authorList>
            <person name="Lanie J.A."/>
            <person name="Ng W.-L."/>
            <person name="Kazmierczak K.M."/>
            <person name="Andrzejewski T.M."/>
            <person name="Davidsen T.M."/>
            <person name="Wayne K.J."/>
            <person name="Tettelin H."/>
            <person name="Glass J.I."/>
            <person name="Rusch D."/>
            <person name="Podicherti R."/>
            <person name="Tsui H.-C.T."/>
            <person name="Winkler M.E."/>
        </authorList>
    </citation>
    <scope>NUCLEOTIDE SEQUENCE</scope>
</reference>